<dbReference type="Proteomes" id="UP001057402">
    <property type="component" value="Chromosome 4"/>
</dbReference>
<accession>A0ACB9RBC3</accession>
<protein>
    <submittedName>
        <fullName evidence="1">Uncharacterized protein</fullName>
    </submittedName>
</protein>
<keyword evidence="2" id="KW-1185">Reference proteome</keyword>
<organism evidence="1 2">
    <name type="scientific">Melastoma candidum</name>
    <dbReference type="NCBI Taxonomy" id="119954"/>
    <lineage>
        <taxon>Eukaryota</taxon>
        <taxon>Viridiplantae</taxon>
        <taxon>Streptophyta</taxon>
        <taxon>Embryophyta</taxon>
        <taxon>Tracheophyta</taxon>
        <taxon>Spermatophyta</taxon>
        <taxon>Magnoliopsida</taxon>
        <taxon>eudicotyledons</taxon>
        <taxon>Gunneridae</taxon>
        <taxon>Pentapetalae</taxon>
        <taxon>rosids</taxon>
        <taxon>malvids</taxon>
        <taxon>Myrtales</taxon>
        <taxon>Melastomataceae</taxon>
        <taxon>Melastomatoideae</taxon>
        <taxon>Melastomateae</taxon>
        <taxon>Melastoma</taxon>
    </lineage>
</organism>
<sequence length="701" mass="77539">MQGGSPPKHRHDGTSPLPLGMDWSSPPRKWNGRETVWPHDHRTGWSYCVTVPSWSLLPKSRGSDPVVFYRVQIGLQSPEGVTSLHGVLRRFNDFLRLFSDIKKAFPKKTVPSAPPKGLLRIKSRALLDERRCLLEEWMTKLLSDIDLSRSFAVAAFLELEAAARSAFRDMNQNISESSGTGNSTESSSQPYPDSSQSIVAGSFSIPSDYGSDTACETSDLGTPVLGRRDSSDIGVEDFALDEDLTDPLENLVKYGVSNIEEGLFMGQAILEQLEGFPRHKIHVDHFDPSLGITTENGKAPKISFLSGNDAGLFAENDHTKLSRHGRRLSTDSVSSDGSSIRGSESSNSAMPNSSSNGYLYLPGGTEVSNAVETCGTNVSHTSSNGQVILPLDQRNKMNRVLLTMQRRLLTARTDMEDLIVRLNQEIAVKDYLTTKVKDLEVELQSTKQKGKENLEQAILAERERCTRMQWDMEELRHRSYELELKLKAKQEGEATTDGKGSSSDDQRDALNRELEATKELLLTLQSSYEELEARSKADLRVLVKEVKSLRNSENHLRMKLSESLEEKSKFEKLLEEEREVHNASTAALRKLVEDCEAIHKLFQDSDVASVGEGNEMESSVTVEAAGISGLPDELISIMREQANLFAEEVEAGSEEEVTTGVEGLLRKVVASIVTDAAKAKERANSILRGHLRVASNGKTSE</sequence>
<name>A0ACB9RBC3_9MYRT</name>
<evidence type="ECO:0000313" key="2">
    <source>
        <dbReference type="Proteomes" id="UP001057402"/>
    </source>
</evidence>
<dbReference type="EMBL" id="CM042883">
    <property type="protein sequence ID" value="KAI4376332.1"/>
    <property type="molecule type" value="Genomic_DNA"/>
</dbReference>
<gene>
    <name evidence="1" type="ORF">MLD38_014109</name>
</gene>
<comment type="caution">
    <text evidence="1">The sequence shown here is derived from an EMBL/GenBank/DDBJ whole genome shotgun (WGS) entry which is preliminary data.</text>
</comment>
<reference evidence="2" key="1">
    <citation type="journal article" date="2023" name="Front. Plant Sci.">
        <title>Chromosomal-level genome assembly of Melastoma candidum provides insights into trichome evolution.</title>
        <authorList>
            <person name="Zhong Y."/>
            <person name="Wu W."/>
            <person name="Sun C."/>
            <person name="Zou P."/>
            <person name="Liu Y."/>
            <person name="Dai S."/>
            <person name="Zhou R."/>
        </authorList>
    </citation>
    <scope>NUCLEOTIDE SEQUENCE [LARGE SCALE GENOMIC DNA]</scope>
</reference>
<proteinExistence type="predicted"/>
<evidence type="ECO:0000313" key="1">
    <source>
        <dbReference type="EMBL" id="KAI4376332.1"/>
    </source>
</evidence>